<dbReference type="Proteomes" id="UP001168098">
    <property type="component" value="Unassembled WGS sequence"/>
</dbReference>
<feature type="chain" id="PRO_5041433168" evidence="2">
    <location>
        <begin position="21"/>
        <end position="154"/>
    </location>
</feature>
<feature type="region of interest" description="Disordered" evidence="1">
    <location>
        <begin position="134"/>
        <end position="154"/>
    </location>
</feature>
<accession>A0AA38ZH90</accession>
<evidence type="ECO:0000256" key="2">
    <source>
        <dbReference type="SAM" id="SignalP"/>
    </source>
</evidence>
<reference evidence="3 4" key="1">
    <citation type="journal article" date="2023" name="BMC Biotechnol.">
        <title>Vitis rotundifolia cv Carlos genome sequencing.</title>
        <authorList>
            <person name="Huff M."/>
            <person name="Hulse-Kemp A."/>
            <person name="Scheffler B."/>
            <person name="Youngblood R."/>
            <person name="Simpson S."/>
            <person name="Babiker E."/>
            <person name="Staton M."/>
        </authorList>
    </citation>
    <scope>NUCLEOTIDE SEQUENCE [LARGE SCALE GENOMIC DNA]</scope>
    <source>
        <tissue evidence="3">Leaf</tissue>
    </source>
</reference>
<comment type="caution">
    <text evidence="3">The sequence shown here is derived from an EMBL/GenBank/DDBJ whole genome shotgun (WGS) entry which is preliminary data.</text>
</comment>
<evidence type="ECO:0000256" key="1">
    <source>
        <dbReference type="SAM" id="MobiDB-lite"/>
    </source>
</evidence>
<name>A0AA38ZH90_VITRO</name>
<evidence type="ECO:0000313" key="4">
    <source>
        <dbReference type="Proteomes" id="UP001168098"/>
    </source>
</evidence>
<feature type="signal peptide" evidence="2">
    <location>
        <begin position="1"/>
        <end position="20"/>
    </location>
</feature>
<protein>
    <submittedName>
        <fullName evidence="3">Uncharacterized protein</fullName>
    </submittedName>
</protein>
<organism evidence="3 4">
    <name type="scientific">Vitis rotundifolia</name>
    <name type="common">Muscadine grape</name>
    <dbReference type="NCBI Taxonomy" id="103349"/>
    <lineage>
        <taxon>Eukaryota</taxon>
        <taxon>Viridiplantae</taxon>
        <taxon>Streptophyta</taxon>
        <taxon>Embryophyta</taxon>
        <taxon>Tracheophyta</taxon>
        <taxon>Spermatophyta</taxon>
        <taxon>Magnoliopsida</taxon>
        <taxon>eudicotyledons</taxon>
        <taxon>Gunneridae</taxon>
        <taxon>Pentapetalae</taxon>
        <taxon>rosids</taxon>
        <taxon>Vitales</taxon>
        <taxon>Vitaceae</taxon>
        <taxon>Viteae</taxon>
        <taxon>Vitis</taxon>
    </lineage>
</organism>
<sequence>MGSSVKVVTMEMMIFVMIRALKVLINAPSPRKYVIVFEVNLKFLSSTLQISLALKRHAVTLENLNCRSQGEQKVFEQTYMAKGIETIGSLSACYSTGIAHLRCHFTILNLRDRPCYQNPIPCFLPPHKPLDPLSHGMHGHPKPLQSTPSKSFLH</sequence>
<keyword evidence="2" id="KW-0732">Signal</keyword>
<dbReference type="EMBL" id="JARBHA010000011">
    <property type="protein sequence ID" value="KAJ9689028.1"/>
    <property type="molecule type" value="Genomic_DNA"/>
</dbReference>
<keyword evidence="4" id="KW-1185">Reference proteome</keyword>
<gene>
    <name evidence="3" type="ORF">PVL29_014599</name>
</gene>
<feature type="compositionally biased region" description="Polar residues" evidence="1">
    <location>
        <begin position="144"/>
        <end position="154"/>
    </location>
</feature>
<dbReference type="AlphaFoldDB" id="A0AA38ZH90"/>
<proteinExistence type="predicted"/>
<evidence type="ECO:0000313" key="3">
    <source>
        <dbReference type="EMBL" id="KAJ9689028.1"/>
    </source>
</evidence>